<protein>
    <recommendedName>
        <fullName evidence="3">Transposase</fullName>
    </recommendedName>
</protein>
<dbReference type="GO" id="GO:0003676">
    <property type="term" value="F:nucleic acid binding"/>
    <property type="evidence" value="ECO:0007669"/>
    <property type="project" value="InterPro"/>
</dbReference>
<dbReference type="InterPro" id="IPR036397">
    <property type="entry name" value="RNaseH_sf"/>
</dbReference>
<dbReference type="EMBL" id="VTPC01054265">
    <property type="protein sequence ID" value="KAF2890350.1"/>
    <property type="molecule type" value="Genomic_DNA"/>
</dbReference>
<dbReference type="Proteomes" id="UP000801492">
    <property type="component" value="Unassembled WGS sequence"/>
</dbReference>
<keyword evidence="2" id="KW-1185">Reference proteome</keyword>
<dbReference type="Gene3D" id="3.30.420.10">
    <property type="entry name" value="Ribonuclease H-like superfamily/Ribonuclease H"/>
    <property type="match status" value="1"/>
</dbReference>
<name>A0A8K0CVP1_IGNLU</name>
<sequence length="159" mass="19049">MKRESRNLTYEECVQIVVLHEGWSYRRLEERFDVSHTSVSRMMERPFLRLRTLRQRFLTTRSLESQLEDVHNVRISCETVRQCLKEARSRHLNPIEDVWDLLGRRLRNSSNQPNTLQEPEQSLVEIWNELDENTLRLFVLSMDRRSQAVICKRGGNTSY</sequence>
<accession>A0A8K0CVP1</accession>
<organism evidence="1 2">
    <name type="scientific">Ignelater luminosus</name>
    <name type="common">Cucubano</name>
    <name type="synonym">Pyrophorus luminosus</name>
    <dbReference type="NCBI Taxonomy" id="2038154"/>
    <lineage>
        <taxon>Eukaryota</taxon>
        <taxon>Metazoa</taxon>
        <taxon>Ecdysozoa</taxon>
        <taxon>Arthropoda</taxon>
        <taxon>Hexapoda</taxon>
        <taxon>Insecta</taxon>
        <taxon>Pterygota</taxon>
        <taxon>Neoptera</taxon>
        <taxon>Endopterygota</taxon>
        <taxon>Coleoptera</taxon>
        <taxon>Polyphaga</taxon>
        <taxon>Elateriformia</taxon>
        <taxon>Elateroidea</taxon>
        <taxon>Elateridae</taxon>
        <taxon>Agrypninae</taxon>
        <taxon>Pyrophorini</taxon>
        <taxon>Ignelater</taxon>
    </lineage>
</organism>
<dbReference type="OrthoDB" id="4843387at2759"/>
<proteinExistence type="predicted"/>
<comment type="caution">
    <text evidence="1">The sequence shown here is derived from an EMBL/GenBank/DDBJ whole genome shotgun (WGS) entry which is preliminary data.</text>
</comment>
<dbReference type="AlphaFoldDB" id="A0A8K0CVP1"/>
<evidence type="ECO:0000313" key="2">
    <source>
        <dbReference type="Proteomes" id="UP000801492"/>
    </source>
</evidence>
<gene>
    <name evidence="1" type="ORF">ILUMI_15823</name>
</gene>
<reference evidence="1" key="1">
    <citation type="submission" date="2019-08" db="EMBL/GenBank/DDBJ databases">
        <title>The genome of the North American firefly Photinus pyralis.</title>
        <authorList>
            <consortium name="Photinus pyralis genome working group"/>
            <person name="Fallon T.R."/>
            <person name="Sander Lower S.E."/>
            <person name="Weng J.-K."/>
        </authorList>
    </citation>
    <scope>NUCLEOTIDE SEQUENCE</scope>
    <source>
        <strain evidence="1">TRF0915ILg1</strain>
        <tissue evidence="1">Whole body</tissue>
    </source>
</reference>
<evidence type="ECO:0000313" key="1">
    <source>
        <dbReference type="EMBL" id="KAF2890350.1"/>
    </source>
</evidence>
<evidence type="ECO:0008006" key="3">
    <source>
        <dbReference type="Google" id="ProtNLM"/>
    </source>
</evidence>